<keyword evidence="1" id="KW-0812">Transmembrane</keyword>
<evidence type="ECO:0000259" key="2">
    <source>
        <dbReference type="PROSITE" id="PS51782"/>
    </source>
</evidence>
<dbReference type="InterPro" id="IPR036779">
    <property type="entry name" value="LysM_dom_sf"/>
</dbReference>
<dbReference type="RefSeq" id="WP_126794372.1">
    <property type="nucleotide sequence ID" value="NZ_CP060720.1"/>
</dbReference>
<feature type="transmembrane region" description="Helical" evidence="1">
    <location>
        <begin position="20"/>
        <end position="45"/>
    </location>
</feature>
<keyword evidence="1" id="KW-0472">Membrane</keyword>
<dbReference type="OrthoDB" id="2145421at2"/>
<keyword evidence="4" id="KW-1185">Reference proteome</keyword>
<dbReference type="Pfam" id="PF01476">
    <property type="entry name" value="LysM"/>
    <property type="match status" value="1"/>
</dbReference>
<accession>A0A430B074</accession>
<evidence type="ECO:0000313" key="3">
    <source>
        <dbReference type="EMBL" id="RSU13622.1"/>
    </source>
</evidence>
<dbReference type="Gene3D" id="3.10.350.10">
    <property type="entry name" value="LysM domain"/>
    <property type="match status" value="1"/>
</dbReference>
<dbReference type="CDD" id="cd00118">
    <property type="entry name" value="LysM"/>
    <property type="match status" value="1"/>
</dbReference>
<evidence type="ECO:0000256" key="1">
    <source>
        <dbReference type="SAM" id="Phobius"/>
    </source>
</evidence>
<organism evidence="3 4">
    <name type="scientific">Vagococcus carniphilus</name>
    <dbReference type="NCBI Taxonomy" id="218144"/>
    <lineage>
        <taxon>Bacteria</taxon>
        <taxon>Bacillati</taxon>
        <taxon>Bacillota</taxon>
        <taxon>Bacilli</taxon>
        <taxon>Lactobacillales</taxon>
        <taxon>Enterococcaceae</taxon>
        <taxon>Vagococcus</taxon>
    </lineage>
</organism>
<reference evidence="3 4" key="1">
    <citation type="submission" date="2017-05" db="EMBL/GenBank/DDBJ databases">
        <title>Vagococcus spp. assemblies.</title>
        <authorList>
            <person name="Gulvik C.A."/>
        </authorList>
    </citation>
    <scope>NUCLEOTIDE SEQUENCE [LARGE SCALE GENOMIC DNA]</scope>
    <source>
        <strain evidence="3 4">SS1714</strain>
    </source>
</reference>
<dbReference type="EMBL" id="NGKB01000008">
    <property type="protein sequence ID" value="RSU13622.1"/>
    <property type="molecule type" value="Genomic_DNA"/>
</dbReference>
<gene>
    <name evidence="3" type="ORF">CBF28_09030</name>
</gene>
<dbReference type="SMART" id="SM00257">
    <property type="entry name" value="LysM"/>
    <property type="match status" value="1"/>
</dbReference>
<sequence length="148" mass="17146">MENETLVLRKNNNQSKDRKYSSFLLVIFIGVFILINVSFSAYMYWSTKEELNSLNKHNQEIMAEIKKQKSDISKEKVVESSAKDNHKETQLTIQKEKVKETPSKTYTVVAGDTLSTISEKNKVSIESLRDLNKLEDDMIYEGQVLKYN</sequence>
<dbReference type="PANTHER" id="PTHR33734">
    <property type="entry name" value="LYSM DOMAIN-CONTAINING GPI-ANCHORED PROTEIN 2"/>
    <property type="match status" value="1"/>
</dbReference>
<protein>
    <recommendedName>
        <fullName evidence="2">LysM domain-containing protein</fullName>
    </recommendedName>
</protein>
<name>A0A430B074_9ENTE</name>
<evidence type="ECO:0000313" key="4">
    <source>
        <dbReference type="Proteomes" id="UP000288028"/>
    </source>
</evidence>
<proteinExistence type="predicted"/>
<dbReference type="GeneID" id="95581953"/>
<feature type="domain" description="LysM" evidence="2">
    <location>
        <begin position="104"/>
        <end position="147"/>
    </location>
</feature>
<dbReference type="InterPro" id="IPR018392">
    <property type="entry name" value="LysM"/>
</dbReference>
<dbReference type="SUPFAM" id="SSF54106">
    <property type="entry name" value="LysM domain"/>
    <property type="match status" value="1"/>
</dbReference>
<dbReference type="AlphaFoldDB" id="A0A430B074"/>
<keyword evidence="1" id="KW-1133">Transmembrane helix</keyword>
<comment type="caution">
    <text evidence="3">The sequence shown here is derived from an EMBL/GenBank/DDBJ whole genome shotgun (WGS) entry which is preliminary data.</text>
</comment>
<dbReference type="PROSITE" id="PS51782">
    <property type="entry name" value="LYSM"/>
    <property type="match status" value="1"/>
</dbReference>
<dbReference type="Proteomes" id="UP000288028">
    <property type="component" value="Unassembled WGS sequence"/>
</dbReference>
<dbReference type="PANTHER" id="PTHR33734:SF22">
    <property type="entry name" value="MEMBRANE-BOUND LYTIC MUREIN TRANSGLYCOSYLASE D"/>
    <property type="match status" value="1"/>
</dbReference>